<evidence type="ECO:0000313" key="7">
    <source>
        <dbReference type="Proteomes" id="UP000516957"/>
    </source>
</evidence>
<dbReference type="Pfam" id="PF04231">
    <property type="entry name" value="Endonuclease_1"/>
    <property type="match status" value="1"/>
</dbReference>
<feature type="chain" id="PRO_5030530118" evidence="4">
    <location>
        <begin position="31"/>
        <end position="421"/>
    </location>
</feature>
<evidence type="ECO:0000313" key="6">
    <source>
        <dbReference type="EMBL" id="NYD58502.1"/>
    </source>
</evidence>
<feature type="compositionally biased region" description="Basic and acidic residues" evidence="3">
    <location>
        <begin position="318"/>
        <end position="327"/>
    </location>
</feature>
<keyword evidence="6" id="KW-0255">Endonuclease</keyword>
<accession>A0A7Y9F2P0</accession>
<dbReference type="InterPro" id="IPR045939">
    <property type="entry name" value="YhcR_N"/>
</dbReference>
<dbReference type="SUPFAM" id="SSF54060">
    <property type="entry name" value="His-Me finger endonucleases"/>
    <property type="match status" value="1"/>
</dbReference>
<keyword evidence="4" id="KW-0732">Signal</keyword>
<dbReference type="GO" id="GO:0004519">
    <property type="term" value="F:endonuclease activity"/>
    <property type="evidence" value="ECO:0007669"/>
    <property type="project" value="UniProtKB-KW"/>
</dbReference>
<reference evidence="6 7" key="1">
    <citation type="submission" date="2020-07" db="EMBL/GenBank/DDBJ databases">
        <title>Sequencing the genomes of 1000 actinobacteria strains.</title>
        <authorList>
            <person name="Klenk H.-P."/>
        </authorList>
    </citation>
    <scope>NUCLEOTIDE SEQUENCE [LARGE SCALE GENOMIC DNA]</scope>
    <source>
        <strain evidence="6 7">DSM 18965</strain>
    </source>
</reference>
<name>A0A7Y9F2P0_9ACTN</name>
<keyword evidence="2" id="KW-0378">Hydrolase</keyword>
<dbReference type="AlphaFoldDB" id="A0A7Y9F2P0"/>
<feature type="domain" description="Endonuclease YhcR N-terminal" evidence="5">
    <location>
        <begin position="63"/>
        <end position="165"/>
    </location>
</feature>
<dbReference type="PANTHER" id="PTHR33607">
    <property type="entry name" value="ENDONUCLEASE-1"/>
    <property type="match status" value="1"/>
</dbReference>
<feature type="region of interest" description="Disordered" evidence="3">
    <location>
        <begin position="247"/>
        <end position="327"/>
    </location>
</feature>
<dbReference type="Pfam" id="PF19886">
    <property type="entry name" value="DUF6359"/>
    <property type="match status" value="1"/>
</dbReference>
<keyword evidence="1" id="KW-0540">Nuclease</keyword>
<sequence>MALSPALRPPRLAAVLLVGVLGVLPSCAGADDAAQPGEGGTARSTLLGSGSEAASQALEGAVSVAQALTMPDGASLRVRGHLVGQPTAPGAVVRGSFPDDLALAVADDPQERDPSRMLLVQLPEELRGTWGLASHPALLGAEVVLDGERAAYFSAPGLKRVTAVALVDAAAPSGPGAPALTDLPTDLPAELVGYYADAEGRTGEDLARALHEIISTDVDRLRYDELWEALRDTDADPDAPGRVIELYTGDSVPGEANGGDPDEWNREHVWPQSRGGFGTSAGPGTDLHHVRPADVSVNADRSSLDFDDGGSPQGEADDTYRDADSWEPRDAVKGDVARMVLYMAVRYEGGDGYADLEVSEEVGRRDLDALGYLGRLSTLLRWHEQDPPDAFERARNDAIHETWQGNRNPFVDRPEWVSAIW</sequence>
<proteinExistence type="predicted"/>
<evidence type="ECO:0000256" key="3">
    <source>
        <dbReference type="SAM" id="MobiDB-lite"/>
    </source>
</evidence>
<keyword evidence="7" id="KW-1185">Reference proteome</keyword>
<evidence type="ECO:0000256" key="1">
    <source>
        <dbReference type="ARBA" id="ARBA00022722"/>
    </source>
</evidence>
<dbReference type="GO" id="GO:0016787">
    <property type="term" value="F:hydrolase activity"/>
    <property type="evidence" value="ECO:0007669"/>
    <property type="project" value="UniProtKB-KW"/>
</dbReference>
<feature type="signal peptide" evidence="4">
    <location>
        <begin position="1"/>
        <end position="30"/>
    </location>
</feature>
<organism evidence="6 7">
    <name type="scientific">Nocardioides marinisabuli</name>
    <dbReference type="NCBI Taxonomy" id="419476"/>
    <lineage>
        <taxon>Bacteria</taxon>
        <taxon>Bacillati</taxon>
        <taxon>Actinomycetota</taxon>
        <taxon>Actinomycetes</taxon>
        <taxon>Propionibacteriales</taxon>
        <taxon>Nocardioidaceae</taxon>
        <taxon>Nocardioides</taxon>
    </lineage>
</organism>
<evidence type="ECO:0000256" key="2">
    <source>
        <dbReference type="ARBA" id="ARBA00022801"/>
    </source>
</evidence>
<dbReference type="InterPro" id="IPR044925">
    <property type="entry name" value="His-Me_finger_sf"/>
</dbReference>
<dbReference type="PANTHER" id="PTHR33607:SF2">
    <property type="entry name" value="ENDONUCLEASE-1"/>
    <property type="match status" value="1"/>
</dbReference>
<dbReference type="InterPro" id="IPR007346">
    <property type="entry name" value="Endonuclease-I"/>
</dbReference>
<gene>
    <name evidence="6" type="ORF">BKA08_002740</name>
</gene>
<evidence type="ECO:0000259" key="5">
    <source>
        <dbReference type="Pfam" id="PF19886"/>
    </source>
</evidence>
<evidence type="ECO:0000256" key="4">
    <source>
        <dbReference type="SAM" id="SignalP"/>
    </source>
</evidence>
<dbReference type="EMBL" id="JACCBE010000001">
    <property type="protein sequence ID" value="NYD58502.1"/>
    <property type="molecule type" value="Genomic_DNA"/>
</dbReference>
<protein>
    <submittedName>
        <fullName evidence="6">Endonuclease I</fullName>
    </submittedName>
</protein>
<comment type="caution">
    <text evidence="6">The sequence shown here is derived from an EMBL/GenBank/DDBJ whole genome shotgun (WGS) entry which is preliminary data.</text>
</comment>
<dbReference type="Proteomes" id="UP000516957">
    <property type="component" value="Unassembled WGS sequence"/>
</dbReference>
<dbReference type="RefSeq" id="WP_179616101.1">
    <property type="nucleotide sequence ID" value="NZ_CP059163.1"/>
</dbReference>